<evidence type="ECO:0000256" key="1">
    <source>
        <dbReference type="SAM" id="Phobius"/>
    </source>
</evidence>
<gene>
    <name evidence="3" type="primary">LOC113400572</name>
</gene>
<keyword evidence="1" id="KW-0472">Membrane</keyword>
<dbReference type="Proteomes" id="UP001652626">
    <property type="component" value="Chromosome 17"/>
</dbReference>
<keyword evidence="2" id="KW-1185">Reference proteome</keyword>
<feature type="transmembrane region" description="Helical" evidence="1">
    <location>
        <begin position="127"/>
        <end position="145"/>
    </location>
</feature>
<dbReference type="GO" id="GO:0071816">
    <property type="term" value="P:tail-anchored membrane protein insertion into ER membrane"/>
    <property type="evidence" value="ECO:0007669"/>
    <property type="project" value="TreeGrafter"/>
</dbReference>
<dbReference type="OMA" id="DVAFFMF"/>
<sequence>MAEAALARREARRRKILENSHNRLQLISGKNDNEICKESSIKAPIPEPILEHSNFQESSSSNKCALNNGVITTGDPFVFVSTNHDNFVIGDGDVTIPSHDIAAFLPATTEPTPQSPPLMEKLVSYKYDVVLISLLIQLFYSFSFVTFDNTYFFLPIVLYVTTKLIWFPKQQSSNFANALLLLNGMSASRVQRIMSVTQWISAFSQDVCVYLFTIICVQSLCESVRNNM</sequence>
<keyword evidence="1" id="KW-0812">Transmembrane</keyword>
<dbReference type="AlphaFoldDB" id="A0A8B8IIZ0"/>
<protein>
    <submittedName>
        <fullName evidence="3">Uncharacterized protein LOC113400572</fullName>
    </submittedName>
</protein>
<dbReference type="RefSeq" id="XP_026495991.1">
    <property type="nucleotide sequence ID" value="XM_026640206.2"/>
</dbReference>
<dbReference type="PANTHER" id="PTHR15026:SF0">
    <property type="entry name" value="GUIDED ENTRY OF TAIL-ANCHORED PROTEINS FACTOR CAMLG"/>
    <property type="match status" value="1"/>
</dbReference>
<name>A0A8B8IIZ0_VANTA</name>
<proteinExistence type="predicted"/>
<dbReference type="PANTHER" id="PTHR15026">
    <property type="entry name" value="CALCIUM-SIGNAL MODULATING CYCLOPHILIN LIGAND CAML"/>
    <property type="match status" value="1"/>
</dbReference>
<keyword evidence="1" id="KW-1133">Transmembrane helix</keyword>
<feature type="transmembrane region" description="Helical" evidence="1">
    <location>
        <begin position="151"/>
        <end position="167"/>
    </location>
</feature>
<organism evidence="2 3">
    <name type="scientific">Vanessa tameamea</name>
    <name type="common">Kamehameha butterfly</name>
    <dbReference type="NCBI Taxonomy" id="334116"/>
    <lineage>
        <taxon>Eukaryota</taxon>
        <taxon>Metazoa</taxon>
        <taxon>Ecdysozoa</taxon>
        <taxon>Arthropoda</taxon>
        <taxon>Hexapoda</taxon>
        <taxon>Insecta</taxon>
        <taxon>Pterygota</taxon>
        <taxon>Neoptera</taxon>
        <taxon>Endopterygota</taxon>
        <taxon>Lepidoptera</taxon>
        <taxon>Glossata</taxon>
        <taxon>Ditrysia</taxon>
        <taxon>Papilionoidea</taxon>
        <taxon>Nymphalidae</taxon>
        <taxon>Nymphalinae</taxon>
        <taxon>Vanessa</taxon>
    </lineage>
</organism>
<reference evidence="3" key="1">
    <citation type="submission" date="2025-08" db="UniProtKB">
        <authorList>
            <consortium name="RefSeq"/>
        </authorList>
    </citation>
    <scope>IDENTIFICATION</scope>
    <source>
        <tissue evidence="3">Whole body</tissue>
    </source>
</reference>
<evidence type="ECO:0000313" key="2">
    <source>
        <dbReference type="Proteomes" id="UP001652626"/>
    </source>
</evidence>
<dbReference type="GO" id="GO:0043529">
    <property type="term" value="C:GET complex"/>
    <property type="evidence" value="ECO:0007669"/>
    <property type="project" value="TreeGrafter"/>
</dbReference>
<evidence type="ECO:0000313" key="3">
    <source>
        <dbReference type="RefSeq" id="XP_026495991.1"/>
    </source>
</evidence>
<accession>A0A8B8IIZ0</accession>
<dbReference type="GeneID" id="113400572"/>
<dbReference type="OrthoDB" id="8117793at2759"/>
<dbReference type="InterPro" id="IPR016719">
    <property type="entry name" value="CAMLG"/>
</dbReference>